<evidence type="ECO:0000256" key="4">
    <source>
        <dbReference type="SAM" id="Coils"/>
    </source>
</evidence>
<accession>A0A438FA75</accession>
<proteinExistence type="inferred from homology"/>
<dbReference type="OrthoDB" id="5835829at2759"/>
<dbReference type="Gene3D" id="3.40.50.2000">
    <property type="entry name" value="Glycogen Phosphorylase B"/>
    <property type="match status" value="2"/>
</dbReference>
<sequence length="508" mass="57270">MDSDDTERSRSCHVVAVPFPGRGHVNPMMNFCELLVSRRDDILITFVVTEEWLGFIGSDNNPPRIRFGTIPNVIPSERVRADDIPGFIEAVLTKMEGPFERLLDGFELPVTTIVADTFLFWPVRIGNRRNIPVVSFWTMAASVFSMFHHFDLLLQNGHHPIDISERGDERVDYIPGLSPTRIADFPALLHHKNPILPRTREVLSWVPKAQYLVLASVYELEAQVIDTLKSIFSFPIYPIGPLIPYFKLGDRSSVATAADDLHYFQWLDSQPCFSVLYISFGSVASVSSAQMDEIAAGLRDSCVRFFWVARGATSRLREVCGETGLVVPWCKQLEVLSHSSIGGFWTHCGWNSTVEGLFSGLHFLTFPVGLDQVSNSKAIVEDWKTGWRVKRNQPAGAETLVTREETVGIVKRFMDSESIEVKEMKRRARKLQEICRQATGRAPGITVSHRKTWIPNTLDSPDHATWWPCRSHGIGHVNPMMNFCKLPASRRNDILITFVVTEKLFGAG</sequence>
<protein>
    <submittedName>
        <fullName evidence="5">UDP-glycosyltransferase 87A1</fullName>
    </submittedName>
</protein>
<name>A0A438FA75_VITVI</name>
<evidence type="ECO:0000256" key="1">
    <source>
        <dbReference type="ARBA" id="ARBA00009995"/>
    </source>
</evidence>
<keyword evidence="3 5" id="KW-0808">Transferase</keyword>
<feature type="coiled-coil region" evidence="4">
    <location>
        <begin position="414"/>
        <end position="441"/>
    </location>
</feature>
<evidence type="ECO:0000313" key="6">
    <source>
        <dbReference type="Proteomes" id="UP000288805"/>
    </source>
</evidence>
<evidence type="ECO:0000256" key="3">
    <source>
        <dbReference type="ARBA" id="ARBA00022679"/>
    </source>
</evidence>
<dbReference type="FunFam" id="3.40.50.2000:FF:000152">
    <property type="entry name" value="Glycosyltransferase"/>
    <property type="match status" value="1"/>
</dbReference>
<dbReference type="AlphaFoldDB" id="A0A438FA75"/>
<evidence type="ECO:0000256" key="2">
    <source>
        <dbReference type="ARBA" id="ARBA00022676"/>
    </source>
</evidence>
<dbReference type="PANTHER" id="PTHR11926">
    <property type="entry name" value="GLUCOSYL/GLUCURONOSYL TRANSFERASES"/>
    <property type="match status" value="1"/>
</dbReference>
<dbReference type="GO" id="GO:0008194">
    <property type="term" value="F:UDP-glycosyltransferase activity"/>
    <property type="evidence" value="ECO:0007669"/>
    <property type="project" value="InterPro"/>
</dbReference>
<dbReference type="Pfam" id="PF00201">
    <property type="entry name" value="UDPGT"/>
    <property type="match status" value="1"/>
</dbReference>
<organism evidence="5 6">
    <name type="scientific">Vitis vinifera</name>
    <name type="common">Grape</name>
    <dbReference type="NCBI Taxonomy" id="29760"/>
    <lineage>
        <taxon>Eukaryota</taxon>
        <taxon>Viridiplantae</taxon>
        <taxon>Streptophyta</taxon>
        <taxon>Embryophyta</taxon>
        <taxon>Tracheophyta</taxon>
        <taxon>Spermatophyta</taxon>
        <taxon>Magnoliopsida</taxon>
        <taxon>eudicotyledons</taxon>
        <taxon>Gunneridae</taxon>
        <taxon>Pentapetalae</taxon>
        <taxon>rosids</taxon>
        <taxon>Vitales</taxon>
        <taxon>Vitaceae</taxon>
        <taxon>Viteae</taxon>
        <taxon>Vitis</taxon>
    </lineage>
</organism>
<dbReference type="CDD" id="cd03784">
    <property type="entry name" value="GT1_Gtf-like"/>
    <property type="match status" value="1"/>
</dbReference>
<dbReference type="Proteomes" id="UP000288805">
    <property type="component" value="Unassembled WGS sequence"/>
</dbReference>
<comment type="caution">
    <text evidence="5">The sequence shown here is derived from an EMBL/GenBank/DDBJ whole genome shotgun (WGS) entry which is preliminary data.</text>
</comment>
<reference evidence="5 6" key="1">
    <citation type="journal article" date="2018" name="PLoS Genet.">
        <title>Population sequencing reveals clonal diversity and ancestral inbreeding in the grapevine cultivar Chardonnay.</title>
        <authorList>
            <person name="Roach M.J."/>
            <person name="Johnson D.L."/>
            <person name="Bohlmann J."/>
            <person name="van Vuuren H.J."/>
            <person name="Jones S.J."/>
            <person name="Pretorius I.S."/>
            <person name="Schmidt S.A."/>
            <person name="Borneman A.R."/>
        </authorList>
    </citation>
    <scope>NUCLEOTIDE SEQUENCE [LARGE SCALE GENOMIC DNA]</scope>
    <source>
        <strain evidence="6">cv. Chardonnay</strain>
        <tissue evidence="5">Leaf</tissue>
    </source>
</reference>
<dbReference type="PANTHER" id="PTHR11926:SF774">
    <property type="entry name" value="UDP-GLYCOSYLTRANSFERASE 85A1-RELATED"/>
    <property type="match status" value="1"/>
</dbReference>
<comment type="similarity">
    <text evidence="1">Belongs to the UDP-glycosyltransferase family.</text>
</comment>
<keyword evidence="2" id="KW-0328">Glycosyltransferase</keyword>
<evidence type="ECO:0000313" key="5">
    <source>
        <dbReference type="EMBL" id="RVW56872.1"/>
    </source>
</evidence>
<dbReference type="InterPro" id="IPR002213">
    <property type="entry name" value="UDP_glucos_trans"/>
</dbReference>
<dbReference type="SUPFAM" id="SSF53756">
    <property type="entry name" value="UDP-Glycosyltransferase/glycogen phosphorylase"/>
    <property type="match status" value="1"/>
</dbReference>
<gene>
    <name evidence="5" type="primary">UGT87A1_0</name>
    <name evidence="5" type="ORF">CK203_078511</name>
</gene>
<keyword evidence="4" id="KW-0175">Coiled coil</keyword>
<dbReference type="FunFam" id="3.40.50.2000:FF:000138">
    <property type="entry name" value="Glycosyltransferase"/>
    <property type="match status" value="1"/>
</dbReference>
<dbReference type="EMBL" id="QGNW01001070">
    <property type="protein sequence ID" value="RVW56872.1"/>
    <property type="molecule type" value="Genomic_DNA"/>
</dbReference>